<feature type="domain" description="Leucine-rich repeat-containing N-terminal plant-type" evidence="14">
    <location>
        <begin position="1735"/>
        <end position="1790"/>
    </location>
</feature>
<dbReference type="Gene3D" id="3.80.10.10">
    <property type="entry name" value="Ribonuclease Inhibitor"/>
    <property type="match status" value="10"/>
</dbReference>
<dbReference type="PANTHER" id="PTHR48061:SF46">
    <property type="entry name" value="LEUCINE-RICH REPEAT-CONTAINING N-TERMINAL PLANT-TYPE DOMAIN-CONTAINING PROTEIN"/>
    <property type="match status" value="1"/>
</dbReference>
<keyword evidence="10" id="KW-0675">Receptor</keyword>
<evidence type="ECO:0000256" key="7">
    <source>
        <dbReference type="ARBA" id="ARBA00022737"/>
    </source>
</evidence>
<dbReference type="InterPro" id="IPR013210">
    <property type="entry name" value="LRR_N_plant-typ"/>
</dbReference>
<dbReference type="PANTHER" id="PTHR48061">
    <property type="entry name" value="LEUCINE-RICH REPEAT RECEPTOR PROTEIN KINASE EMS1-LIKE-RELATED"/>
    <property type="match status" value="1"/>
</dbReference>
<comment type="similarity">
    <text evidence="2">Belongs to the RLP family.</text>
</comment>
<keyword evidence="4" id="KW-0433">Leucine-rich repeat</keyword>
<evidence type="ECO:0000256" key="3">
    <source>
        <dbReference type="ARBA" id="ARBA00022475"/>
    </source>
</evidence>
<dbReference type="Pfam" id="PF13516">
    <property type="entry name" value="LRR_6"/>
    <property type="match status" value="1"/>
</dbReference>
<dbReference type="Pfam" id="PF25529">
    <property type="entry name" value="Ig_ENGASE1_C"/>
    <property type="match status" value="1"/>
</dbReference>
<evidence type="ECO:0000259" key="16">
    <source>
        <dbReference type="Pfam" id="PF25529"/>
    </source>
</evidence>
<evidence type="ECO:0000313" key="17">
    <source>
        <dbReference type="EMBL" id="KAH0904908.1"/>
    </source>
</evidence>
<accession>A0ABQ8BJP0</accession>
<dbReference type="Pfam" id="PF23598">
    <property type="entry name" value="LRR_14"/>
    <property type="match status" value="2"/>
</dbReference>
<dbReference type="SMART" id="SM00364">
    <property type="entry name" value="LRR_BAC"/>
    <property type="match status" value="9"/>
</dbReference>
<evidence type="ECO:0000256" key="10">
    <source>
        <dbReference type="ARBA" id="ARBA00023170"/>
    </source>
</evidence>
<keyword evidence="5 13" id="KW-0812">Transmembrane</keyword>
<feature type="non-terminal residue" evidence="17">
    <location>
        <position position="3195"/>
    </location>
</feature>
<sequence length="3195" mass="357516">MLQQQQRTIHVFSNSFEQMLKVMVPNQQSETSQETETKKVPILYFAPSILSYTSPNFKIALTSSVHEDPSPSLGSTSSTLRCFLTTNPQSPASSSLSNTSRGPDKIYWLTNNNLIVAAVSILKLDNDSSLEERGHAEKFMEYQVPSQPFHSDAGRAMARRRRAFQPPRRPLSFRICSSSRSRALFTVHMTLSWSKLSSISYFSGGSRLQFSLPSSTQRHQRHSSAGPASVKNQICEAQSSSPPYVSPRLESPLRHSSSIPPQVQLQASASDVYKPGVRGAQQLTRILDLEFCQLSRLCSPYVSSITTVAGLPTPLSILNIAASLLRRDSSQFIGFFDRGRLSHCVHEMGYFHFAVSLTSPIKLQGSHLFLAVSQPTLMWGGLVSLTNLLKMFGGFTSVFTETYIHTKFHLSCSKSSLSFHLPVGSPGPSCSSFASFLRSTFPPILWRCLSISITVLLSCGAVRSGPEDAAGFVSTSFRGVDWMSTSQFKLTISLLSDHVVKATLTHSSTVLSSLSSSSFEDLSFLSYVGVRMDNSLYYFYEDVSTVLNTHLCRPEQRDALLQFKTEFEVLNSSFAYVSHGKTDSWANNSDCCNWEGITCDAKSGEVIELDLSCSYLRGTFHSNSSLQSLHSLTTLNLSRNDFNEIPSSFGNLNQLTSLDVFLNRLNGSFPIALLNLTNLSSLELSYNQFTGTIPHNITSLSKLTTFDASNNAFTGTLPSSLFTIPSIEYVILSDNQLNGILELGNISSPPKLQRLDVNRNNLRGPIPATISKFTNLVDLRLSHYNAQGPVDFSIFSHLKWLELLDLFYLNTTTTIDLNDIFLDISNNKIKGQMPGWLWTLPNLTYLDLSNNTFTGFGNSMKHGLSMGKLFASNNNFTGNIPSFICDLRGLEMELVRILKIYTALDFSGNKFEGEIPRSIGLLKELHVLNLSNNAFTGHIPSSMGNLTALESLDVSQNQLSGEIPLELGELSFLSYMNFSHNKLTGLVPGSTQFRRVNCTSFEDNPGLFGPSLDEVCRDIHMPTPHETPESEEEEEEEVLSWIAAVIGVIPGIAFGWVIGYILFSYKPEWFINPFIFYSLPEESERRNTKEPLCLSESALMYAERLAELAPGWVYETAQPPNFHTAQNKWWSLVEKSWGIVQTYPQILPFYSDFNQIHLFANVYNASYNGGGNIEFKGRLEGDVYFTARLFKPLLHLSSSPITVSYSVKSDETSKLGLLLRFSSPSHETKSILVAPQEPIPILVDHMFLKCLVTSEQTVSEWTYVALLGHISIKDHVQLLQQNFVSLPPPSSWVIEAHNIQLVPCNSGSKILRVKLEWRQKQREDSVLPVYNVYAESVKSTDVLRSRKVLEKPRSERVFLGISHVPAYYVSELVLDSDVKGVSFVVQSCGEDGSWMKVDDSPNLLVDLEVMRTCLRFPLGTCVVRNKGMHFSNSRTSIKPHGKTESWMNNSDCCNWEGITCNPNSGEVIGIDLSCSYLRGRFHSSSSLQNLHSLTTLVLSNNEFSGPIMSLIGNLSHLTSVDLSRNGFSEFIPSSIVDIYYLNFLDLSSNRFSGQIPSSIGNLSHLTYLDLSYNSFPGQIPSWIGNLSHLTNLDLRSNQILGQIPTWIGNLSHLTNLDLRSNQISGRIPSSIGNLYNLAYLDLFGNDIVGEIPSSFGNLNQLTTLDASLNRLNGSLPIALLNLTKLSYLGLYYNQRMKGFWNITSTFSLTLSILLLLGYSYEDVSAVPTRHLCRPEQRDALLQFKTEFEVLNSSFSSYNCYINDDILVSHRKTDSWANNSDCCNWEGITCDAKSGEVIELDLSCSNLRGTFRSNSSLQNLHSLTTLNLSLNDFSGQIMSSIGNLSHLTSLDLSLNGFSEFIPSSIVDLYYLTSIDLSQNRFSGQIPSAIGNLSHLTNLELRSNQISGKIPSSIGNLYNLAYLRLSGNNIVGEIPSSFGNLNKLTSLDVAVNWLNGSFPIALLNLTELSSLLLYYNQFTGTIPPNITSLSKLTTFDARNNAFTGTLPSSLLTLPSMDSVDLFDNQLNGNLELGNISSPSKLRELDVGRNNLRGPIPATISKFTNLVRLDLSHYKTQGPIDFSIFSHLKRLEDLDLSYLNTTTTIDLNDILSYFKRLSWLVLSGNHVSATNKSPVSDPPLLHYLELSGCGINEFPEFVRNQNMSFIDISNNKIKGQVPGWLWTKLPNLSYLDLSNNNFTGFEKPTTVLVSGLYSITVLASDNNFTGKIPSFICDLRSVYILDLSNNNFSGLIPRCLGNLKLSLLYLNLRQNRLHGGLPENIFESLITLDVGHNQLTGKLPRTLIHSPYLEVLNVESNFINDTFPLWLSSLLQLKILVLRSNAFHGPVHQTSFPELQIIDISHNHFNGALPSDYFVKWSAMSLLGTVSYDQRDDMYMGYYYYHDSMVLMNKGLGMEYQRILKTLRALDFSGNKFEGEIPSSIGLLKELLVLSLSNNAFTGHIPSSMGDLTALESLDVSQNQLSGEIPQELGSLSFLSYMNFSHNKLTGLVPGGTQFLRLNCTSFDGNPGLSGPSLEEICRDIHTPTPHETPHLEEEEEEEVLSWIAAVIGVIPGFAFGWVIDHMMNKIKSKCSKLWFQINNLKPQKLKKMRGFWNLTCTISLTLSILFFFCYNYEDVSADTTRHLCRMHFSIFDWKSFSSHLTYLDLSSTQILGQIPSSIGNLLINAASHVSDSKSYGGYFVVYQKNMTIVGDIPSSIGYLNQLTTLSLNGSLPITLLNLTEMSYLVLSVNQFTGTVPHNITSLSKLRIFDASNNAFTGTLPSSLFTIPSIDYFNLFSYVFFGVDKNSEYHFSYIFTNLVRLRLSHYNAQGPIDISIFSHLKWLEVLDLFYLNTTTTIDLNDILSYFKWLRWLDLSGNHVSATNKSPVSDLPLLYKLHLSGCSITEFPEFVKSQNIERLDISNNKIKGQVPGWLWTLSNLYYLDISNNSFTGFKNAKKHGLSLMTLLASNNNFTGNIPAFICRWRNLSTLDLSKNNFIGSIPRCLGINLKYTLRDLNLRQNRTQFRRQNCTSFEGNMGLSGPSLDEICRDIHASTPHETPESEEEEEEEEEVLTWITAVKGVIPGIAFGWVIGYILVYYKPEWFMNHFVQSSEDAAATQLIKENLKEEIQSNHHVQIWISEDLEIDSKTRFANILSKESICFKSTSFLLSTSKPYIYKVKFDLTNEKSCFVYCFFFLLL</sequence>
<feature type="domain" description="Disease resistance R13L4/SHOC-2-like LRR" evidence="15">
    <location>
        <begin position="1886"/>
        <end position="2120"/>
    </location>
</feature>
<dbReference type="Gene3D" id="2.60.120.260">
    <property type="entry name" value="Galactose-binding domain-like"/>
    <property type="match status" value="1"/>
</dbReference>
<feature type="domain" description="Cytosolic endo-beta-N-acetylglucosaminidase C-terminal" evidence="16">
    <location>
        <begin position="1285"/>
        <end position="1407"/>
    </location>
</feature>
<reference evidence="17 18" key="1">
    <citation type="submission" date="2021-05" db="EMBL/GenBank/DDBJ databases">
        <title>Genome Assembly of Synthetic Allotetraploid Brassica napus Reveals Homoeologous Exchanges between Subgenomes.</title>
        <authorList>
            <person name="Davis J.T."/>
        </authorList>
    </citation>
    <scope>NUCLEOTIDE SEQUENCE [LARGE SCALE GENOMIC DNA]</scope>
    <source>
        <strain evidence="18">cv. Da-Ae</strain>
        <tissue evidence="17">Seedling</tissue>
    </source>
</reference>
<dbReference type="SUPFAM" id="SSF52047">
    <property type="entry name" value="RNI-like"/>
    <property type="match status" value="1"/>
</dbReference>
<organism evidence="17 18">
    <name type="scientific">Brassica napus</name>
    <name type="common">Rape</name>
    <dbReference type="NCBI Taxonomy" id="3708"/>
    <lineage>
        <taxon>Eukaryota</taxon>
        <taxon>Viridiplantae</taxon>
        <taxon>Streptophyta</taxon>
        <taxon>Embryophyta</taxon>
        <taxon>Tracheophyta</taxon>
        <taxon>Spermatophyta</taxon>
        <taxon>Magnoliopsida</taxon>
        <taxon>eudicotyledons</taxon>
        <taxon>Gunneridae</taxon>
        <taxon>Pentapetalae</taxon>
        <taxon>rosids</taxon>
        <taxon>malvids</taxon>
        <taxon>Brassicales</taxon>
        <taxon>Brassicaceae</taxon>
        <taxon>Brassiceae</taxon>
        <taxon>Brassica</taxon>
    </lineage>
</organism>
<keyword evidence="3" id="KW-1003">Cell membrane</keyword>
<evidence type="ECO:0000256" key="1">
    <source>
        <dbReference type="ARBA" id="ARBA00004251"/>
    </source>
</evidence>
<name>A0ABQ8BJP0_BRANA</name>
<evidence type="ECO:0000256" key="6">
    <source>
        <dbReference type="ARBA" id="ARBA00022729"/>
    </source>
</evidence>
<keyword evidence="11" id="KW-0325">Glycoprotein</keyword>
<dbReference type="Proteomes" id="UP000824890">
    <property type="component" value="Unassembled WGS sequence"/>
</dbReference>
<dbReference type="InterPro" id="IPR046956">
    <property type="entry name" value="RLP23-like"/>
</dbReference>
<dbReference type="InterPro" id="IPR055414">
    <property type="entry name" value="LRR_R13L4/SHOC2-like"/>
</dbReference>
<dbReference type="InterPro" id="IPR057882">
    <property type="entry name" value="ENGase_C"/>
</dbReference>
<dbReference type="InterPro" id="IPR001611">
    <property type="entry name" value="Leu-rich_rpt"/>
</dbReference>
<dbReference type="SUPFAM" id="SSF52058">
    <property type="entry name" value="L domain-like"/>
    <property type="match status" value="6"/>
</dbReference>
<feature type="domain" description="Disease resistance R13L4/SHOC-2-like LRR" evidence="15">
    <location>
        <begin position="626"/>
        <end position="830"/>
    </location>
</feature>
<dbReference type="SMART" id="SM00369">
    <property type="entry name" value="LRR_TYP"/>
    <property type="match status" value="19"/>
</dbReference>
<keyword evidence="9 13" id="KW-0472">Membrane</keyword>
<dbReference type="Pfam" id="PF00560">
    <property type="entry name" value="LRR_1"/>
    <property type="match status" value="9"/>
</dbReference>
<dbReference type="PROSITE" id="PS51450">
    <property type="entry name" value="LRR"/>
    <property type="match status" value="1"/>
</dbReference>
<dbReference type="EMBL" id="JAGKQM010000011">
    <property type="protein sequence ID" value="KAH0904908.1"/>
    <property type="molecule type" value="Genomic_DNA"/>
</dbReference>
<feature type="transmembrane region" description="Helical" evidence="13">
    <location>
        <begin position="2557"/>
        <end position="2577"/>
    </location>
</feature>
<dbReference type="SMART" id="SM00365">
    <property type="entry name" value="LRR_SD22"/>
    <property type="match status" value="10"/>
</dbReference>
<evidence type="ECO:0000313" key="18">
    <source>
        <dbReference type="Proteomes" id="UP000824890"/>
    </source>
</evidence>
<dbReference type="InterPro" id="IPR003591">
    <property type="entry name" value="Leu-rich_rpt_typical-subtyp"/>
</dbReference>
<dbReference type="Pfam" id="PF08263">
    <property type="entry name" value="LRRNT_2"/>
    <property type="match status" value="3"/>
</dbReference>
<evidence type="ECO:0000256" key="2">
    <source>
        <dbReference type="ARBA" id="ARBA00009592"/>
    </source>
</evidence>
<proteinExistence type="inferred from homology"/>
<dbReference type="Pfam" id="PF13855">
    <property type="entry name" value="LRR_8"/>
    <property type="match status" value="3"/>
</dbReference>
<feature type="region of interest" description="Disordered" evidence="12">
    <location>
        <begin position="236"/>
        <end position="257"/>
    </location>
</feature>
<evidence type="ECO:0008006" key="19">
    <source>
        <dbReference type="Google" id="ProtNLM"/>
    </source>
</evidence>
<evidence type="ECO:0000256" key="9">
    <source>
        <dbReference type="ARBA" id="ARBA00023136"/>
    </source>
</evidence>
<feature type="transmembrane region" description="Helical" evidence="13">
    <location>
        <begin position="2608"/>
        <end position="2626"/>
    </location>
</feature>
<dbReference type="InterPro" id="IPR032675">
    <property type="entry name" value="LRR_dom_sf"/>
</dbReference>
<evidence type="ECO:0000256" key="12">
    <source>
        <dbReference type="SAM" id="MobiDB-lite"/>
    </source>
</evidence>
<feature type="domain" description="Leucine-rich repeat-containing N-terminal plant-type" evidence="14">
    <location>
        <begin position="554"/>
        <end position="600"/>
    </location>
</feature>
<evidence type="ECO:0000259" key="14">
    <source>
        <dbReference type="Pfam" id="PF08263"/>
    </source>
</evidence>
<evidence type="ECO:0000256" key="8">
    <source>
        <dbReference type="ARBA" id="ARBA00022989"/>
    </source>
</evidence>
<keyword evidence="7" id="KW-0677">Repeat</keyword>
<evidence type="ECO:0000256" key="13">
    <source>
        <dbReference type="SAM" id="Phobius"/>
    </source>
</evidence>
<evidence type="ECO:0000256" key="11">
    <source>
        <dbReference type="ARBA" id="ARBA00023180"/>
    </source>
</evidence>
<protein>
    <recommendedName>
        <fullName evidence="19">Leucine-rich repeat-containing N-terminal plant-type domain-containing protein</fullName>
    </recommendedName>
</protein>
<comment type="caution">
    <text evidence="17">The sequence shown here is derived from an EMBL/GenBank/DDBJ whole genome shotgun (WGS) entry which is preliminary data.</text>
</comment>
<keyword evidence="8 13" id="KW-1133">Transmembrane helix</keyword>
<feature type="domain" description="Leucine-rich repeat-containing N-terminal plant-type" evidence="14">
    <location>
        <begin position="1435"/>
        <end position="1461"/>
    </location>
</feature>
<evidence type="ECO:0000256" key="4">
    <source>
        <dbReference type="ARBA" id="ARBA00022614"/>
    </source>
</evidence>
<keyword evidence="6" id="KW-0732">Signal</keyword>
<gene>
    <name evidence="17" type="ORF">HID58_044411</name>
</gene>
<evidence type="ECO:0000259" key="15">
    <source>
        <dbReference type="Pfam" id="PF23598"/>
    </source>
</evidence>
<keyword evidence="18" id="KW-1185">Reference proteome</keyword>
<comment type="subcellular location">
    <subcellularLocation>
        <location evidence="1">Cell membrane</location>
        <topology evidence="1">Single-pass type I membrane protein</topology>
    </subcellularLocation>
</comment>
<evidence type="ECO:0000256" key="5">
    <source>
        <dbReference type="ARBA" id="ARBA00022692"/>
    </source>
</evidence>
<feature type="region of interest" description="Disordered" evidence="12">
    <location>
        <begin position="212"/>
        <end position="231"/>
    </location>
</feature>